<dbReference type="InterPro" id="IPR028992">
    <property type="entry name" value="Hedgehog/Intein_dom"/>
</dbReference>
<dbReference type="eggNOG" id="COG3210">
    <property type="taxonomic scope" value="Bacteria"/>
</dbReference>
<feature type="transmembrane region" description="Helical" evidence="1">
    <location>
        <begin position="20"/>
        <end position="39"/>
    </location>
</feature>
<dbReference type="PROSITE" id="PS51318">
    <property type="entry name" value="TAT"/>
    <property type="match status" value="1"/>
</dbReference>
<dbReference type="PROSITE" id="PS50817">
    <property type="entry name" value="INTEIN_N_TER"/>
    <property type="match status" value="1"/>
</dbReference>
<keyword evidence="1" id="KW-0812">Transmembrane</keyword>
<dbReference type="AlphaFoldDB" id="A0A249PJP0"/>
<organism evidence="3 4">
    <name type="scientific">Sinorhizobium sojae CCBAU 05684</name>
    <dbReference type="NCBI Taxonomy" id="716928"/>
    <lineage>
        <taxon>Bacteria</taxon>
        <taxon>Pseudomonadati</taxon>
        <taxon>Pseudomonadota</taxon>
        <taxon>Alphaproteobacteria</taxon>
        <taxon>Hyphomicrobiales</taxon>
        <taxon>Rhizobiaceae</taxon>
        <taxon>Sinorhizobium/Ensifer group</taxon>
        <taxon>Sinorhizobium</taxon>
    </lineage>
</organism>
<keyword evidence="1" id="KW-0472">Membrane</keyword>
<dbReference type="InterPro" id="IPR036844">
    <property type="entry name" value="Hint_dom_sf"/>
</dbReference>
<dbReference type="STRING" id="716928.GCA_000261485_04493"/>
<dbReference type="KEGG" id="esj:SJ05684_b49430"/>
<dbReference type="InterPro" id="IPR006311">
    <property type="entry name" value="TAT_signal"/>
</dbReference>
<reference evidence="3 4" key="1">
    <citation type="submission" date="2017-08" db="EMBL/GenBank/DDBJ databases">
        <title>Multipartite genome sequences of Sinorhizobium species nodulating soybeans.</title>
        <authorList>
            <person name="Tian C.F."/>
        </authorList>
    </citation>
    <scope>NUCLEOTIDE SEQUENCE [LARGE SCALE GENOMIC DNA]</scope>
    <source>
        <strain evidence="3 4">CCBAU 05684</strain>
        <plasmid evidence="4">psj05684b</plasmid>
    </source>
</reference>
<dbReference type="InterPro" id="IPR006141">
    <property type="entry name" value="Intein_N"/>
</dbReference>
<dbReference type="Proteomes" id="UP000217211">
    <property type="component" value="Plasmid pSJ05684b"/>
</dbReference>
<dbReference type="SUPFAM" id="SSF51294">
    <property type="entry name" value="Hedgehog/intein (Hint) domain"/>
    <property type="match status" value="1"/>
</dbReference>
<evidence type="ECO:0000256" key="1">
    <source>
        <dbReference type="SAM" id="Phobius"/>
    </source>
</evidence>
<dbReference type="RefSeq" id="WP_034858004.1">
    <property type="nucleotide sequence ID" value="NZ_AJQT01000102.1"/>
</dbReference>
<feature type="domain" description="Hedgehog/Intein (Hint)" evidence="2">
    <location>
        <begin position="71"/>
        <end position="207"/>
    </location>
</feature>
<dbReference type="GO" id="GO:0016539">
    <property type="term" value="P:intein-mediated protein splicing"/>
    <property type="evidence" value="ECO:0007669"/>
    <property type="project" value="InterPro"/>
</dbReference>
<geneLocation type="plasmid" evidence="4">
    <name>psj05684b</name>
</geneLocation>
<dbReference type="Pfam" id="PF13403">
    <property type="entry name" value="Hint_2"/>
    <property type="match status" value="1"/>
</dbReference>
<dbReference type="Gene3D" id="2.170.16.10">
    <property type="entry name" value="Hedgehog/Intein (Hint) domain"/>
    <property type="match status" value="1"/>
</dbReference>
<keyword evidence="3" id="KW-0614">Plasmid</keyword>
<evidence type="ECO:0000313" key="3">
    <source>
        <dbReference type="EMBL" id="ASY65925.1"/>
    </source>
</evidence>
<accession>A0A249PJP0</accession>
<keyword evidence="1" id="KW-1133">Transmembrane helix</keyword>
<protein>
    <recommendedName>
        <fullName evidence="2">Hedgehog/Intein (Hint) domain-containing protein</fullName>
    </recommendedName>
</protein>
<evidence type="ECO:0000259" key="2">
    <source>
        <dbReference type="Pfam" id="PF13403"/>
    </source>
</evidence>
<dbReference type="OrthoDB" id="6305173at2"/>
<gene>
    <name evidence="3" type="ORF">SJ05684_b49430</name>
</gene>
<proteinExistence type="predicted"/>
<name>A0A249PJP0_9HYPH</name>
<sequence length="282" mass="31118">MVRKGKHSEVNRARRHFIGLAAAVGARIATLGALAGIALPNSAEAKWKPWFGNGKPGRGNANGHGKGGRPMCLLRGTAILTPTGEVCIEDLRIGDLVQTVHGEARPVKWIGRHRYRRSGLRWNEDTLPIRISCHAIDGHSPHRELYVSPGHALFIDGVLMRATDLVNGASIATARVDDRESIEYFQIMLDTHDVIFAEGAPVETFLLEERNFERFANFAEFARLYPGDQDATMAPFAPIVGCGGREHLKALLRLATGHRVRPRSALQDTYEKIAARSEKIFC</sequence>
<dbReference type="EMBL" id="CP023068">
    <property type="protein sequence ID" value="ASY65925.1"/>
    <property type="molecule type" value="Genomic_DNA"/>
</dbReference>
<evidence type="ECO:0000313" key="4">
    <source>
        <dbReference type="Proteomes" id="UP000217211"/>
    </source>
</evidence>
<keyword evidence="4" id="KW-1185">Reference proteome</keyword>